<gene>
    <name evidence="1" type="ORF">CALMAC_LOCUS16575</name>
</gene>
<keyword evidence="2" id="KW-1185">Reference proteome</keyword>
<accession>A0A653DFL4</accession>
<dbReference type="AlphaFoldDB" id="A0A653DFL4"/>
<dbReference type="Proteomes" id="UP000410492">
    <property type="component" value="Unassembled WGS sequence"/>
</dbReference>
<dbReference type="EMBL" id="CAACVG010011469">
    <property type="protein sequence ID" value="VEN58147.1"/>
    <property type="molecule type" value="Genomic_DNA"/>
</dbReference>
<name>A0A653DFL4_CALMS</name>
<evidence type="ECO:0000313" key="1">
    <source>
        <dbReference type="EMBL" id="VEN58147.1"/>
    </source>
</evidence>
<protein>
    <submittedName>
        <fullName evidence="1">Uncharacterized protein</fullName>
    </submittedName>
</protein>
<sequence>MSITRCNICLRLVKVNVNALRNYHSENVFGFKKKPKKVYQVPDEVQAARCNESNFYRLVTAYRQHGHKCSSIDPVQFSLNSRVFKKSTGSISKGIKARYSD</sequence>
<proteinExistence type="predicted"/>
<organism evidence="1 2">
    <name type="scientific">Callosobruchus maculatus</name>
    <name type="common">Southern cowpea weevil</name>
    <name type="synonym">Pulse bruchid</name>
    <dbReference type="NCBI Taxonomy" id="64391"/>
    <lineage>
        <taxon>Eukaryota</taxon>
        <taxon>Metazoa</taxon>
        <taxon>Ecdysozoa</taxon>
        <taxon>Arthropoda</taxon>
        <taxon>Hexapoda</taxon>
        <taxon>Insecta</taxon>
        <taxon>Pterygota</taxon>
        <taxon>Neoptera</taxon>
        <taxon>Endopterygota</taxon>
        <taxon>Coleoptera</taxon>
        <taxon>Polyphaga</taxon>
        <taxon>Cucujiformia</taxon>
        <taxon>Chrysomeloidea</taxon>
        <taxon>Chrysomelidae</taxon>
        <taxon>Bruchinae</taxon>
        <taxon>Bruchini</taxon>
        <taxon>Callosobruchus</taxon>
    </lineage>
</organism>
<reference evidence="1 2" key="1">
    <citation type="submission" date="2019-01" db="EMBL/GenBank/DDBJ databases">
        <authorList>
            <person name="Sayadi A."/>
        </authorList>
    </citation>
    <scope>NUCLEOTIDE SEQUENCE [LARGE SCALE GENOMIC DNA]</scope>
</reference>
<evidence type="ECO:0000313" key="2">
    <source>
        <dbReference type="Proteomes" id="UP000410492"/>
    </source>
</evidence>
<dbReference type="OrthoDB" id="413077at2759"/>